<evidence type="ECO:0000259" key="2">
    <source>
        <dbReference type="PROSITE" id="PS51677"/>
    </source>
</evidence>
<reference evidence="3" key="1">
    <citation type="submission" date="2022-10" db="EMBL/GenBank/DDBJ databases">
        <title>The complete genomes of actinobacterial strains from the NBC collection.</title>
        <authorList>
            <person name="Joergensen T.S."/>
            <person name="Alvarez Arevalo M."/>
            <person name="Sterndorff E.B."/>
            <person name="Faurdal D."/>
            <person name="Vuksanovic O."/>
            <person name="Mourched A.-S."/>
            <person name="Charusanti P."/>
            <person name="Shaw S."/>
            <person name="Blin K."/>
            <person name="Weber T."/>
        </authorList>
    </citation>
    <scope>NUCLEOTIDE SEQUENCE</scope>
    <source>
        <strain evidence="3">NBC_01436</strain>
    </source>
</reference>
<feature type="region of interest" description="Disordered" evidence="1">
    <location>
        <begin position="36"/>
        <end position="67"/>
    </location>
</feature>
<dbReference type="InterPro" id="IPR006311">
    <property type="entry name" value="TAT_signal"/>
</dbReference>
<dbReference type="SUPFAM" id="SSF88713">
    <property type="entry name" value="Glycoside hydrolase/deacetylase"/>
    <property type="match status" value="1"/>
</dbReference>
<dbReference type="Gene3D" id="3.20.20.370">
    <property type="entry name" value="Glycoside hydrolase/deacetylase"/>
    <property type="match status" value="1"/>
</dbReference>
<dbReference type="PANTHER" id="PTHR10587:SF137">
    <property type="entry name" value="4-DEOXY-4-FORMAMIDO-L-ARABINOSE-PHOSPHOUNDECAPRENOL DEFORMYLASE ARND-RELATED"/>
    <property type="match status" value="1"/>
</dbReference>
<dbReference type="Proteomes" id="UP001431926">
    <property type="component" value="Chromosome"/>
</dbReference>
<dbReference type="InterPro" id="IPR050248">
    <property type="entry name" value="Polysacc_deacetylase_ArnD"/>
</dbReference>
<proteinExistence type="predicted"/>
<evidence type="ECO:0000256" key="1">
    <source>
        <dbReference type="SAM" id="MobiDB-lite"/>
    </source>
</evidence>
<dbReference type="EMBL" id="CP109491">
    <property type="protein sequence ID" value="WUX36785.1"/>
    <property type="molecule type" value="Genomic_DNA"/>
</dbReference>
<gene>
    <name evidence="3" type="ORF">OG367_11325</name>
</gene>
<feature type="domain" description="NodB homology" evidence="2">
    <location>
        <begin position="86"/>
        <end position="283"/>
    </location>
</feature>
<accession>A0ABZ1ZDF6</accession>
<protein>
    <submittedName>
        <fullName evidence="3">Polysaccharide deacetylase family protein</fullName>
    </submittedName>
</protein>
<organism evidence="3 4">
    <name type="scientific">Streptomyces anulatus</name>
    <name type="common">Streptomyces chrysomallus</name>
    <dbReference type="NCBI Taxonomy" id="1892"/>
    <lineage>
        <taxon>Bacteria</taxon>
        <taxon>Bacillati</taxon>
        <taxon>Actinomycetota</taxon>
        <taxon>Actinomycetes</taxon>
        <taxon>Kitasatosporales</taxon>
        <taxon>Streptomycetaceae</taxon>
        <taxon>Streptomyces</taxon>
    </lineage>
</organism>
<sequence length="283" mass="29261">MDGHRTPMGRRDALGAGAGVLAAALAAGCARSDGAGGAAGPAAVTRPPGTAPAPSGTPAAPRAAAPAPHRFPGLPFRIAHGPRDRPRVALTFDGRGAPDLARAALARCEQAGARVTVLAVGTWLAEHPGLARRILDGGHEIGNHTEHHVDLATLDEHTAYEEIAACARRLRRLTGSIGTWFRPSPTAYASPLLQRLAQRAGYPHVLGCDVESLDHAATRVAAVTRKVAGELRNGSVVELSLGRPVTVDALPLLLAEIGRRGLHAVTATELLGRPAAEATRTAR</sequence>
<dbReference type="InterPro" id="IPR011330">
    <property type="entry name" value="Glyco_hydro/deAcase_b/a-brl"/>
</dbReference>
<feature type="compositionally biased region" description="Low complexity" evidence="1">
    <location>
        <begin position="40"/>
        <end position="67"/>
    </location>
</feature>
<dbReference type="PROSITE" id="PS51677">
    <property type="entry name" value="NODB"/>
    <property type="match status" value="1"/>
</dbReference>
<dbReference type="PROSITE" id="PS51318">
    <property type="entry name" value="TAT"/>
    <property type="match status" value="1"/>
</dbReference>
<keyword evidence="4" id="KW-1185">Reference proteome</keyword>
<evidence type="ECO:0000313" key="3">
    <source>
        <dbReference type="EMBL" id="WUX36785.1"/>
    </source>
</evidence>
<dbReference type="Pfam" id="PF01522">
    <property type="entry name" value="Polysacc_deac_1"/>
    <property type="match status" value="1"/>
</dbReference>
<dbReference type="PANTHER" id="PTHR10587">
    <property type="entry name" value="GLYCOSYL TRANSFERASE-RELATED"/>
    <property type="match status" value="1"/>
</dbReference>
<dbReference type="PROSITE" id="PS51257">
    <property type="entry name" value="PROKAR_LIPOPROTEIN"/>
    <property type="match status" value="1"/>
</dbReference>
<dbReference type="InterPro" id="IPR002509">
    <property type="entry name" value="NODB_dom"/>
</dbReference>
<dbReference type="CDD" id="cd10917">
    <property type="entry name" value="CE4_NodB_like_6s_7s"/>
    <property type="match status" value="1"/>
</dbReference>
<evidence type="ECO:0000313" key="4">
    <source>
        <dbReference type="Proteomes" id="UP001431926"/>
    </source>
</evidence>
<dbReference type="RefSeq" id="WP_329355695.1">
    <property type="nucleotide sequence ID" value="NZ_CP108640.1"/>
</dbReference>
<name>A0ABZ1ZDF6_STRAQ</name>